<gene>
    <name evidence="5" type="ORF">BRADI_2g41927v3</name>
</gene>
<sequence>MAFSRSKHLRVLDLNGNSVRGQSIPSNLEHGGCSVEGQSTPSNIMLSSSIHQSKLLRYLDATALPISSLPMSFHTLQYMQTLILSKCLLETLPDKICSLHKLCYLDLSGNSSLSKLPVSLEKLSKLSFFNLLGCYKLQELPESICELICLRHLDMSECRAIQKLPDEFGSLPKLVFLNLSGCSKLTKLPDNVKLDSLEYLNLSNCHKLENLPQDFGNLQKLGFLNLSDCYKVTMLPESFCQLIRLKELDLSDCHDLSKLPDSFGNLSELESLNLTSCCKLQQLPDSLCNMFKLNHLNFAYCMRLEKLPSLLGDLKLQSLDISSTSSLIDLPDIISRMTSLTQLKVTSAQPKVFDKAQEIRDNLNLPESTLHTVHEIEHKGCSSIVELAQLTCRELYVEELQNVRHPADAERAKLRDKSDLRMLILGWGSQGDQDRSVLERLVPPRTIEKFMLTGYMCKDFPNWMSEISSYLPSLTYLGLSDFGTCDALPPFARLPNLRSLKMENIPNIRKIGREFYGEGGTCMKLRAVTLMSMENLVEWWTTRSGEENEEFLIPNLHSVELVDCPKLKFLPYPPRCMLWSITNSDEVLPQGGFGMLLSSTLPFEMVIRNCNFSLDKWDGLQHLPTLEILQVASCCGFRVLPEAIRCFMSLRNLYLGSLKDLELLPEWLGQLETFPSFRNLTALKDLSIWGCPTLVDRCQGEDADMVSHIPEVILIKEPWSTFLDRSKEEVGSNSEDASEEEEAGSTSEDPGEEEELLLQQA</sequence>
<proteinExistence type="predicted"/>
<dbReference type="EnsemblPlants" id="PNT72263">
    <property type="protein sequence ID" value="PNT72263"/>
    <property type="gene ID" value="BRADI_2g41927v3"/>
</dbReference>
<evidence type="ECO:0000259" key="4">
    <source>
        <dbReference type="Pfam" id="PF25019"/>
    </source>
</evidence>
<evidence type="ECO:0000313" key="6">
    <source>
        <dbReference type="EnsemblPlants" id="PNT72263"/>
    </source>
</evidence>
<dbReference type="InterPro" id="IPR032675">
    <property type="entry name" value="LRR_dom_sf"/>
</dbReference>
<dbReference type="PANTHER" id="PTHR47186">
    <property type="entry name" value="LEUCINE-RICH REPEAT-CONTAINING PROTEIN 57"/>
    <property type="match status" value="1"/>
</dbReference>
<evidence type="ECO:0000259" key="3">
    <source>
        <dbReference type="Pfam" id="PF23598"/>
    </source>
</evidence>
<dbReference type="STRING" id="15368.A0A2K2DDA3"/>
<evidence type="ECO:0008006" key="8">
    <source>
        <dbReference type="Google" id="ProtNLM"/>
    </source>
</evidence>
<dbReference type="PANTHER" id="PTHR47186:SF3">
    <property type="entry name" value="OS09G0267800 PROTEIN"/>
    <property type="match status" value="1"/>
</dbReference>
<name>A0A2K2DDA3_BRADI</name>
<feature type="domain" description="R13L1/DRL21-like LRR repeat region" evidence="4">
    <location>
        <begin position="385"/>
        <end position="504"/>
    </location>
</feature>
<dbReference type="Pfam" id="PF23598">
    <property type="entry name" value="LRR_14"/>
    <property type="match status" value="1"/>
</dbReference>
<evidence type="ECO:0000313" key="5">
    <source>
        <dbReference type="EMBL" id="PNT72263.1"/>
    </source>
</evidence>
<evidence type="ECO:0000256" key="1">
    <source>
        <dbReference type="ARBA" id="ARBA00022737"/>
    </source>
</evidence>
<organism evidence="5">
    <name type="scientific">Brachypodium distachyon</name>
    <name type="common">Purple false brome</name>
    <name type="synonym">Trachynia distachya</name>
    <dbReference type="NCBI Taxonomy" id="15368"/>
    <lineage>
        <taxon>Eukaryota</taxon>
        <taxon>Viridiplantae</taxon>
        <taxon>Streptophyta</taxon>
        <taxon>Embryophyta</taxon>
        <taxon>Tracheophyta</taxon>
        <taxon>Spermatophyta</taxon>
        <taxon>Magnoliopsida</taxon>
        <taxon>Liliopsida</taxon>
        <taxon>Poales</taxon>
        <taxon>Poaceae</taxon>
        <taxon>BOP clade</taxon>
        <taxon>Pooideae</taxon>
        <taxon>Stipodae</taxon>
        <taxon>Brachypodieae</taxon>
        <taxon>Brachypodium</taxon>
    </lineage>
</organism>
<dbReference type="EMBL" id="CM000881">
    <property type="protein sequence ID" value="PNT72263.1"/>
    <property type="molecule type" value="Genomic_DNA"/>
</dbReference>
<dbReference type="Gene3D" id="3.80.10.10">
    <property type="entry name" value="Ribonuclease Inhibitor"/>
    <property type="match status" value="4"/>
</dbReference>
<feature type="domain" description="Disease resistance R13L4/SHOC-2-like LRR" evidence="3">
    <location>
        <begin position="177"/>
        <end position="297"/>
    </location>
</feature>
<dbReference type="Proteomes" id="UP000008810">
    <property type="component" value="Chromosome 2"/>
</dbReference>
<dbReference type="InterPro" id="IPR056789">
    <property type="entry name" value="LRR_R13L1-DRL21"/>
</dbReference>
<dbReference type="Pfam" id="PF25019">
    <property type="entry name" value="LRR_R13L1-DRL21"/>
    <property type="match status" value="1"/>
</dbReference>
<keyword evidence="7" id="KW-1185">Reference proteome</keyword>
<feature type="region of interest" description="Disordered" evidence="2">
    <location>
        <begin position="725"/>
        <end position="761"/>
    </location>
</feature>
<dbReference type="FunCoup" id="A0A2K2DDA3">
    <property type="interactions" value="94"/>
</dbReference>
<keyword evidence="1" id="KW-0677">Repeat</keyword>
<dbReference type="OrthoDB" id="674488at2759"/>
<accession>A0A2K2DDA3</accession>
<evidence type="ECO:0000256" key="2">
    <source>
        <dbReference type="SAM" id="MobiDB-lite"/>
    </source>
</evidence>
<dbReference type="InParanoid" id="A0A2K2DDA3"/>
<feature type="compositionally biased region" description="Acidic residues" evidence="2">
    <location>
        <begin position="736"/>
        <end position="761"/>
    </location>
</feature>
<dbReference type="AlphaFoldDB" id="A0A2K2DDA3"/>
<dbReference type="InterPro" id="IPR055414">
    <property type="entry name" value="LRR_R13L4/SHOC2-like"/>
</dbReference>
<evidence type="ECO:0000313" key="7">
    <source>
        <dbReference type="Proteomes" id="UP000008810"/>
    </source>
</evidence>
<dbReference type="SUPFAM" id="SSF52058">
    <property type="entry name" value="L domain-like"/>
    <property type="match status" value="2"/>
</dbReference>
<reference evidence="5" key="2">
    <citation type="submission" date="2017-06" db="EMBL/GenBank/DDBJ databases">
        <title>WGS assembly of Brachypodium distachyon.</title>
        <authorList>
            <consortium name="The International Brachypodium Initiative"/>
            <person name="Lucas S."/>
            <person name="Harmon-Smith M."/>
            <person name="Lail K."/>
            <person name="Tice H."/>
            <person name="Grimwood J."/>
            <person name="Bruce D."/>
            <person name="Barry K."/>
            <person name="Shu S."/>
            <person name="Lindquist E."/>
            <person name="Wang M."/>
            <person name="Pitluck S."/>
            <person name="Vogel J.P."/>
            <person name="Garvin D.F."/>
            <person name="Mockler T.C."/>
            <person name="Schmutz J."/>
            <person name="Rokhsar D."/>
            <person name="Bevan M.W."/>
        </authorList>
    </citation>
    <scope>NUCLEOTIDE SEQUENCE</scope>
    <source>
        <strain evidence="5">Bd21</strain>
    </source>
</reference>
<reference evidence="5 6" key="1">
    <citation type="journal article" date="2010" name="Nature">
        <title>Genome sequencing and analysis of the model grass Brachypodium distachyon.</title>
        <authorList>
            <consortium name="International Brachypodium Initiative"/>
        </authorList>
    </citation>
    <scope>NUCLEOTIDE SEQUENCE [LARGE SCALE GENOMIC DNA]</scope>
    <source>
        <strain evidence="5 6">Bd21</strain>
    </source>
</reference>
<dbReference type="Gramene" id="PNT72263">
    <property type="protein sequence ID" value="PNT72263"/>
    <property type="gene ID" value="BRADI_2g41927v3"/>
</dbReference>
<reference evidence="6" key="3">
    <citation type="submission" date="2018-08" db="UniProtKB">
        <authorList>
            <consortium name="EnsemblPlants"/>
        </authorList>
    </citation>
    <scope>IDENTIFICATION</scope>
    <source>
        <strain evidence="6">cv. Bd21</strain>
    </source>
</reference>
<protein>
    <recommendedName>
        <fullName evidence="8">NB-ARC domain-containing protein</fullName>
    </recommendedName>
</protein>